<organism evidence="1 2">
    <name type="scientific">Ambrosiozyma monospora</name>
    <name type="common">Yeast</name>
    <name type="synonym">Endomycopsis monosporus</name>
    <dbReference type="NCBI Taxonomy" id="43982"/>
    <lineage>
        <taxon>Eukaryota</taxon>
        <taxon>Fungi</taxon>
        <taxon>Dikarya</taxon>
        <taxon>Ascomycota</taxon>
        <taxon>Saccharomycotina</taxon>
        <taxon>Pichiomycetes</taxon>
        <taxon>Pichiales</taxon>
        <taxon>Pichiaceae</taxon>
        <taxon>Ambrosiozyma</taxon>
    </lineage>
</organism>
<name>A0ACB5TXH9_AMBMO</name>
<dbReference type="EMBL" id="BSXS01009926">
    <property type="protein sequence ID" value="GME96917.1"/>
    <property type="molecule type" value="Genomic_DNA"/>
</dbReference>
<sequence>MILDEEKLLQCGLRGNVHDAPEEWIKEKLGIDIVYVDEFTDVLDAVWNGDVYIAGKESGLKERSRL</sequence>
<gene>
    <name evidence="1" type="ORF">Amon02_001011600</name>
</gene>
<comment type="caution">
    <text evidence="1">The sequence shown here is derived from an EMBL/GenBank/DDBJ whole genome shotgun (WGS) entry which is preliminary data.</text>
</comment>
<keyword evidence="2" id="KW-1185">Reference proteome</keyword>
<proteinExistence type="predicted"/>
<evidence type="ECO:0000313" key="2">
    <source>
        <dbReference type="Proteomes" id="UP001165064"/>
    </source>
</evidence>
<protein>
    <submittedName>
        <fullName evidence="1">Unnamed protein product</fullName>
    </submittedName>
</protein>
<accession>A0ACB5TXH9</accession>
<evidence type="ECO:0000313" key="1">
    <source>
        <dbReference type="EMBL" id="GME96917.1"/>
    </source>
</evidence>
<reference evidence="1" key="1">
    <citation type="submission" date="2023-04" db="EMBL/GenBank/DDBJ databases">
        <title>Ambrosiozyma monospora NBRC 10751.</title>
        <authorList>
            <person name="Ichikawa N."/>
            <person name="Sato H."/>
            <person name="Tonouchi N."/>
        </authorList>
    </citation>
    <scope>NUCLEOTIDE SEQUENCE</scope>
    <source>
        <strain evidence="1">NBRC 10751</strain>
    </source>
</reference>
<dbReference type="Proteomes" id="UP001165064">
    <property type="component" value="Unassembled WGS sequence"/>
</dbReference>